<dbReference type="PANTHER" id="PTHR11627">
    <property type="entry name" value="FRUCTOSE-BISPHOSPHATE ALDOLASE"/>
    <property type="match status" value="1"/>
</dbReference>
<dbReference type="Pfam" id="PF00274">
    <property type="entry name" value="Glycolytic"/>
    <property type="match status" value="1"/>
</dbReference>
<dbReference type="NCBIfam" id="NF033379">
    <property type="entry name" value="FrucBisAld_I"/>
    <property type="match status" value="1"/>
</dbReference>
<evidence type="ECO:0000256" key="2">
    <source>
        <dbReference type="ARBA" id="ARBA00004714"/>
    </source>
</evidence>
<dbReference type="KEGG" id="panr:A7J50_2932"/>
<evidence type="ECO:0000256" key="1">
    <source>
        <dbReference type="ARBA" id="ARBA00000441"/>
    </source>
</evidence>
<sequence>MNASELIDTARLMLAPGKGLLAMDESTPTCNERFASLGIPQTEASRRAWRELIITTPRLADSISGVILYDETIRQRCTDGTPFVKLLNDAGIVVGIKVDTGAKPLAGHAGEKITEGLDGLRERLQGYSAIGARFAKWRAVISIGPGLPSTACIAANAHALARYAALCQEAGLVPIVEPEVLMMGGHTLQGCAEVSMQVLHEVFEQLYVQGVLLEGMVLKPNMLLPGLNCSHQDSLDEVADATVTVLLRALPAALAGVAFLSGGQSAELASARLNAMSQRHKWRLPWALTFSFARAIQQPALEIWRGGAANVMQAQRALGHRAACNSAAQQGTYSAAMEGMGNAINDV</sequence>
<keyword evidence="6" id="KW-0456">Lyase</keyword>
<dbReference type="InterPro" id="IPR013785">
    <property type="entry name" value="Aldolase_TIM"/>
</dbReference>
<comment type="pathway">
    <text evidence="2">Carbohydrate degradation; glycolysis; D-glyceraldehyde 3-phosphate and glycerone phosphate from D-glucose: step 4/4.</text>
</comment>
<dbReference type="Gene3D" id="3.20.20.70">
    <property type="entry name" value="Aldolase class I"/>
    <property type="match status" value="1"/>
</dbReference>
<accession>A0A172Z1V1</accession>
<evidence type="ECO:0000256" key="6">
    <source>
        <dbReference type="ARBA" id="ARBA00023239"/>
    </source>
</evidence>
<keyword evidence="5" id="KW-0324">Glycolysis</keyword>
<dbReference type="PATRIC" id="fig|219572.3.peg.3009"/>
<dbReference type="FunFam" id="3.20.20.70:FF:000140">
    <property type="entry name" value="Fructose-bisphosphate aldolase"/>
    <property type="match status" value="1"/>
</dbReference>
<dbReference type="RefSeq" id="WP_064452444.1">
    <property type="nucleotide sequence ID" value="NZ_CP015600.1"/>
</dbReference>
<evidence type="ECO:0000256" key="4">
    <source>
        <dbReference type="ARBA" id="ARBA00013068"/>
    </source>
</evidence>
<proteinExistence type="inferred from homology"/>
<evidence type="ECO:0000256" key="3">
    <source>
        <dbReference type="ARBA" id="ARBA00010387"/>
    </source>
</evidence>
<comment type="catalytic activity">
    <reaction evidence="1">
        <text>beta-D-fructose 1,6-bisphosphate = D-glyceraldehyde 3-phosphate + dihydroxyacetone phosphate</text>
        <dbReference type="Rhea" id="RHEA:14729"/>
        <dbReference type="ChEBI" id="CHEBI:32966"/>
        <dbReference type="ChEBI" id="CHEBI:57642"/>
        <dbReference type="ChEBI" id="CHEBI:59776"/>
        <dbReference type="EC" id="4.1.2.13"/>
    </reaction>
</comment>
<protein>
    <recommendedName>
        <fullName evidence="8">Probable fructose-bisphosphate aldolase class 1</fullName>
        <ecNumber evidence="4">4.1.2.13</ecNumber>
    </recommendedName>
    <alternativeName>
        <fullName evidence="7">Fructose-bisphosphate aldolase class I</fullName>
    </alternativeName>
</protein>
<evidence type="ECO:0000256" key="8">
    <source>
        <dbReference type="ARBA" id="ARBA00072515"/>
    </source>
</evidence>
<evidence type="ECO:0000256" key="5">
    <source>
        <dbReference type="ARBA" id="ARBA00023152"/>
    </source>
</evidence>
<evidence type="ECO:0000256" key="7">
    <source>
        <dbReference type="ARBA" id="ARBA00029799"/>
    </source>
</evidence>
<evidence type="ECO:0000313" key="9">
    <source>
        <dbReference type="EMBL" id="ANF86322.1"/>
    </source>
</evidence>
<dbReference type="InterPro" id="IPR000741">
    <property type="entry name" value="FBA_I"/>
</dbReference>
<reference evidence="9 10" key="1">
    <citation type="submission" date="2016-05" db="EMBL/GenBank/DDBJ databases">
        <title>Complete genome sequence of Pseudomonas antarctica PAMC 27494.</title>
        <authorList>
            <person name="Lee J."/>
        </authorList>
    </citation>
    <scope>NUCLEOTIDE SEQUENCE [LARGE SCALE GENOMIC DNA]</scope>
    <source>
        <strain evidence="9 10">PAMC 27494</strain>
    </source>
</reference>
<dbReference type="GO" id="GO:0006096">
    <property type="term" value="P:glycolytic process"/>
    <property type="evidence" value="ECO:0007669"/>
    <property type="project" value="UniProtKB-UniPathway"/>
</dbReference>
<comment type="similarity">
    <text evidence="3">Belongs to the class I fructose-bisphosphate aldolase family.</text>
</comment>
<dbReference type="GO" id="GO:0004332">
    <property type="term" value="F:fructose-bisphosphate aldolase activity"/>
    <property type="evidence" value="ECO:0007669"/>
    <property type="project" value="UniProtKB-EC"/>
</dbReference>
<dbReference type="Proteomes" id="UP000077829">
    <property type="component" value="Chromosome"/>
</dbReference>
<dbReference type="AlphaFoldDB" id="A0A172Z1V1"/>
<gene>
    <name evidence="9" type="ORF">A7J50_2932</name>
</gene>
<dbReference type="UniPathway" id="UPA00109">
    <property type="reaction ID" value="UER00183"/>
</dbReference>
<dbReference type="EMBL" id="CP015600">
    <property type="protein sequence ID" value="ANF86322.1"/>
    <property type="molecule type" value="Genomic_DNA"/>
</dbReference>
<dbReference type="EC" id="4.1.2.13" evidence="4"/>
<name>A0A172Z1V1_9PSED</name>
<organism evidence="9 10">
    <name type="scientific">Pseudomonas antarctica</name>
    <dbReference type="NCBI Taxonomy" id="219572"/>
    <lineage>
        <taxon>Bacteria</taxon>
        <taxon>Pseudomonadati</taxon>
        <taxon>Pseudomonadota</taxon>
        <taxon>Gammaproteobacteria</taxon>
        <taxon>Pseudomonadales</taxon>
        <taxon>Pseudomonadaceae</taxon>
        <taxon>Pseudomonas</taxon>
    </lineage>
</organism>
<dbReference type="SUPFAM" id="SSF51569">
    <property type="entry name" value="Aldolase"/>
    <property type="match status" value="1"/>
</dbReference>
<evidence type="ECO:0000313" key="10">
    <source>
        <dbReference type="Proteomes" id="UP000077829"/>
    </source>
</evidence>
<dbReference type="STRING" id="219572.A7J50_2932"/>